<dbReference type="InterPro" id="IPR036388">
    <property type="entry name" value="WH-like_DNA-bd_sf"/>
</dbReference>
<evidence type="ECO:0000313" key="8">
    <source>
        <dbReference type="Proteomes" id="UP000092584"/>
    </source>
</evidence>
<keyword evidence="2" id="KW-0805">Transcription regulation</keyword>
<dbReference type="STRING" id="1774273.LPB03_09900"/>
<dbReference type="GO" id="GO:0006352">
    <property type="term" value="P:DNA-templated transcription initiation"/>
    <property type="evidence" value="ECO:0007669"/>
    <property type="project" value="InterPro"/>
</dbReference>
<organism evidence="7 8">
    <name type="scientific">Polaribacter vadi</name>
    <dbReference type="NCBI Taxonomy" id="1774273"/>
    <lineage>
        <taxon>Bacteria</taxon>
        <taxon>Pseudomonadati</taxon>
        <taxon>Bacteroidota</taxon>
        <taxon>Flavobacteriia</taxon>
        <taxon>Flavobacteriales</taxon>
        <taxon>Flavobacteriaceae</taxon>
    </lineage>
</organism>
<dbReference type="Gene3D" id="1.10.10.10">
    <property type="entry name" value="Winged helix-like DNA-binding domain superfamily/Winged helix DNA-binding domain"/>
    <property type="match status" value="1"/>
</dbReference>
<sequence length="180" mass="20924">MSKEINFLVIESKNGNQKAQIKLYDLHCNAMFAISCRYLKNNEEAKDVMQDGFLKAFLNLKNYVDGTNFSSWLKMIIINTCIDALKKKKLETISLEKYPLEISNDDAWNFDSKISKQQIIEAIEKLDLKYQLVIKLYLMEGYDHQEIAAILKIPVKTSRTHLRRGKLALRNLLKVEKYGT</sequence>
<dbReference type="GO" id="GO:0016987">
    <property type="term" value="F:sigma factor activity"/>
    <property type="evidence" value="ECO:0007669"/>
    <property type="project" value="UniProtKB-KW"/>
</dbReference>
<evidence type="ECO:0000256" key="3">
    <source>
        <dbReference type="ARBA" id="ARBA00023082"/>
    </source>
</evidence>
<dbReference type="NCBIfam" id="TIGR02937">
    <property type="entry name" value="sigma70-ECF"/>
    <property type="match status" value="1"/>
</dbReference>
<dbReference type="InterPro" id="IPR039425">
    <property type="entry name" value="RNA_pol_sigma-70-like"/>
</dbReference>
<dbReference type="PANTHER" id="PTHR43133:SF51">
    <property type="entry name" value="RNA POLYMERASE SIGMA FACTOR"/>
    <property type="match status" value="1"/>
</dbReference>
<feature type="domain" description="RNA polymerase sigma-70 region 2" evidence="5">
    <location>
        <begin position="23"/>
        <end position="89"/>
    </location>
</feature>
<dbReference type="InterPro" id="IPR013325">
    <property type="entry name" value="RNA_pol_sigma_r2"/>
</dbReference>
<dbReference type="KEGG" id="pob:LPB03_09900"/>
<keyword evidence="8" id="KW-1185">Reference proteome</keyword>
<evidence type="ECO:0000259" key="6">
    <source>
        <dbReference type="Pfam" id="PF08281"/>
    </source>
</evidence>
<comment type="similarity">
    <text evidence="1">Belongs to the sigma-70 factor family. ECF subfamily.</text>
</comment>
<dbReference type="Pfam" id="PF08281">
    <property type="entry name" value="Sigma70_r4_2"/>
    <property type="match status" value="1"/>
</dbReference>
<dbReference type="CDD" id="cd06171">
    <property type="entry name" value="Sigma70_r4"/>
    <property type="match status" value="1"/>
</dbReference>
<keyword evidence="3" id="KW-0731">Sigma factor</keyword>
<reference evidence="8" key="1">
    <citation type="submission" date="2016-02" db="EMBL/GenBank/DDBJ databases">
        <authorList>
            <person name="Shin S.-K."/>
            <person name="Yi H."/>
            <person name="Kim E."/>
        </authorList>
    </citation>
    <scope>NUCLEOTIDE SEQUENCE [LARGE SCALE GENOMIC DNA]</scope>
    <source>
        <strain evidence="8">LPB0003</strain>
    </source>
</reference>
<dbReference type="SUPFAM" id="SSF88946">
    <property type="entry name" value="Sigma2 domain of RNA polymerase sigma factors"/>
    <property type="match status" value="1"/>
</dbReference>
<evidence type="ECO:0000313" key="7">
    <source>
        <dbReference type="EMBL" id="OBY62471.1"/>
    </source>
</evidence>
<dbReference type="InterPro" id="IPR014284">
    <property type="entry name" value="RNA_pol_sigma-70_dom"/>
</dbReference>
<evidence type="ECO:0000256" key="2">
    <source>
        <dbReference type="ARBA" id="ARBA00023015"/>
    </source>
</evidence>
<keyword evidence="4" id="KW-0804">Transcription</keyword>
<evidence type="ECO:0000256" key="4">
    <source>
        <dbReference type="ARBA" id="ARBA00023163"/>
    </source>
</evidence>
<dbReference type="Proteomes" id="UP000092584">
    <property type="component" value="Unassembled WGS sequence"/>
</dbReference>
<dbReference type="Gene3D" id="1.10.1740.10">
    <property type="match status" value="1"/>
</dbReference>
<dbReference type="AlphaFoldDB" id="A0A1B8TS26"/>
<dbReference type="InterPro" id="IPR007627">
    <property type="entry name" value="RNA_pol_sigma70_r2"/>
</dbReference>
<dbReference type="EMBL" id="LSFM01000023">
    <property type="protein sequence ID" value="OBY62471.1"/>
    <property type="molecule type" value="Genomic_DNA"/>
</dbReference>
<dbReference type="GO" id="GO:0003677">
    <property type="term" value="F:DNA binding"/>
    <property type="evidence" value="ECO:0007669"/>
    <property type="project" value="InterPro"/>
</dbReference>
<feature type="domain" description="RNA polymerase sigma factor 70 region 4 type 2" evidence="6">
    <location>
        <begin position="117"/>
        <end position="169"/>
    </location>
</feature>
<dbReference type="InterPro" id="IPR013324">
    <property type="entry name" value="RNA_pol_sigma_r3/r4-like"/>
</dbReference>
<proteinExistence type="inferred from homology"/>
<name>A0A1B8TS26_9FLAO</name>
<dbReference type="InterPro" id="IPR013249">
    <property type="entry name" value="RNA_pol_sigma70_r4_t2"/>
</dbReference>
<gene>
    <name evidence="7" type="ORF">LPB3_09910</name>
</gene>
<dbReference type="OrthoDB" id="1160671at2"/>
<protein>
    <submittedName>
        <fullName evidence="7">RNA polymerase subunit sigma-70</fullName>
    </submittedName>
</protein>
<dbReference type="PANTHER" id="PTHR43133">
    <property type="entry name" value="RNA POLYMERASE ECF-TYPE SIGMA FACTO"/>
    <property type="match status" value="1"/>
</dbReference>
<accession>A0A1B8TS26</accession>
<dbReference type="RefSeq" id="WP_065319458.1">
    <property type="nucleotide sequence ID" value="NZ_CP017477.1"/>
</dbReference>
<dbReference type="SUPFAM" id="SSF88659">
    <property type="entry name" value="Sigma3 and sigma4 domains of RNA polymerase sigma factors"/>
    <property type="match status" value="1"/>
</dbReference>
<evidence type="ECO:0000256" key="1">
    <source>
        <dbReference type="ARBA" id="ARBA00010641"/>
    </source>
</evidence>
<comment type="caution">
    <text evidence="7">The sequence shown here is derived from an EMBL/GenBank/DDBJ whole genome shotgun (WGS) entry which is preliminary data.</text>
</comment>
<dbReference type="Pfam" id="PF04542">
    <property type="entry name" value="Sigma70_r2"/>
    <property type="match status" value="1"/>
</dbReference>
<evidence type="ECO:0000259" key="5">
    <source>
        <dbReference type="Pfam" id="PF04542"/>
    </source>
</evidence>